<accession>A0A0D0DB44</accession>
<sequence>MMHKTTSQQDEAACWAWREVITINFSKQFLFLGEPGKDGHTLYRHFGHARRGVHATEVTPLQCGEHWSILPALSLDSYAVLRVVKGAIDGARFYDFVVNKVVSGAFSGFGSCLSSACRGFQARHRRLLIVTR</sequence>
<gene>
    <name evidence="1" type="ORF">PAXRUDRAFT_832975</name>
</gene>
<reference evidence="2" key="2">
    <citation type="submission" date="2015-01" db="EMBL/GenBank/DDBJ databases">
        <title>Evolutionary Origins and Diversification of the Mycorrhizal Mutualists.</title>
        <authorList>
            <consortium name="DOE Joint Genome Institute"/>
            <consortium name="Mycorrhizal Genomics Consortium"/>
            <person name="Kohler A."/>
            <person name="Kuo A."/>
            <person name="Nagy L.G."/>
            <person name="Floudas D."/>
            <person name="Copeland A."/>
            <person name="Barry K.W."/>
            <person name="Cichocki N."/>
            <person name="Veneault-Fourrey C."/>
            <person name="LaButti K."/>
            <person name="Lindquist E.A."/>
            <person name="Lipzen A."/>
            <person name="Lundell T."/>
            <person name="Morin E."/>
            <person name="Murat C."/>
            <person name="Riley R."/>
            <person name="Ohm R."/>
            <person name="Sun H."/>
            <person name="Tunlid A."/>
            <person name="Henrissat B."/>
            <person name="Grigoriev I.V."/>
            <person name="Hibbett D.S."/>
            <person name="Martin F."/>
        </authorList>
    </citation>
    <scope>NUCLEOTIDE SEQUENCE [LARGE SCALE GENOMIC DNA]</scope>
    <source>
        <strain evidence="2">Ve08.2h10</strain>
    </source>
</reference>
<protein>
    <submittedName>
        <fullName evidence="1">Uncharacterized protein</fullName>
    </submittedName>
</protein>
<dbReference type="InParanoid" id="A0A0D0DB44"/>
<proteinExistence type="predicted"/>
<organism evidence="1 2">
    <name type="scientific">Paxillus rubicundulus Ve08.2h10</name>
    <dbReference type="NCBI Taxonomy" id="930991"/>
    <lineage>
        <taxon>Eukaryota</taxon>
        <taxon>Fungi</taxon>
        <taxon>Dikarya</taxon>
        <taxon>Basidiomycota</taxon>
        <taxon>Agaricomycotina</taxon>
        <taxon>Agaricomycetes</taxon>
        <taxon>Agaricomycetidae</taxon>
        <taxon>Boletales</taxon>
        <taxon>Paxilineae</taxon>
        <taxon>Paxillaceae</taxon>
        <taxon>Paxillus</taxon>
    </lineage>
</organism>
<dbReference type="STRING" id="930991.A0A0D0DB44"/>
<keyword evidence="2" id="KW-1185">Reference proteome</keyword>
<name>A0A0D0DB44_9AGAM</name>
<evidence type="ECO:0000313" key="2">
    <source>
        <dbReference type="Proteomes" id="UP000054538"/>
    </source>
</evidence>
<dbReference type="OrthoDB" id="3255572at2759"/>
<dbReference type="AlphaFoldDB" id="A0A0D0DB44"/>
<dbReference type="EMBL" id="KN825831">
    <property type="protein sequence ID" value="KIK81266.1"/>
    <property type="molecule type" value="Genomic_DNA"/>
</dbReference>
<dbReference type="HOGENOM" id="CLU_1917718_0_0_1"/>
<evidence type="ECO:0000313" key="1">
    <source>
        <dbReference type="EMBL" id="KIK81266.1"/>
    </source>
</evidence>
<reference evidence="1 2" key="1">
    <citation type="submission" date="2014-04" db="EMBL/GenBank/DDBJ databases">
        <authorList>
            <consortium name="DOE Joint Genome Institute"/>
            <person name="Kuo A."/>
            <person name="Kohler A."/>
            <person name="Jargeat P."/>
            <person name="Nagy L.G."/>
            <person name="Floudas D."/>
            <person name="Copeland A."/>
            <person name="Barry K.W."/>
            <person name="Cichocki N."/>
            <person name="Veneault-Fourrey C."/>
            <person name="LaButti K."/>
            <person name="Lindquist E.A."/>
            <person name="Lipzen A."/>
            <person name="Lundell T."/>
            <person name="Morin E."/>
            <person name="Murat C."/>
            <person name="Sun H."/>
            <person name="Tunlid A."/>
            <person name="Henrissat B."/>
            <person name="Grigoriev I.V."/>
            <person name="Hibbett D.S."/>
            <person name="Martin F."/>
            <person name="Nordberg H.P."/>
            <person name="Cantor M.N."/>
            <person name="Hua S.X."/>
        </authorList>
    </citation>
    <scope>NUCLEOTIDE SEQUENCE [LARGE SCALE GENOMIC DNA]</scope>
    <source>
        <strain evidence="1 2">Ve08.2h10</strain>
    </source>
</reference>
<dbReference type="Proteomes" id="UP000054538">
    <property type="component" value="Unassembled WGS sequence"/>
</dbReference>